<sequence length="610" mass="60214">MNQRTPAPGPAAPAEPDRAPLTGAADRVGWADVPRRVRTAVGLAAGAGVLQALGYAVGPISGGPPPGFTALPLLVVLSLLPPAAAAAAFARGRPVLGAAVLVGAGALLPARFLLDLQFAVEPLYTSRPEVALFHSLDPVGTGAGTWLLLAGHLLGTAAAVLAFGRPRTDEATPYTAEFDDPTGDRPAARRGGSLAAVLVLAPFAGAGLFSAPYRSDNLFQLADDAGSAPTLPGLGLTLLMVTVPLVLLCSTPSAHRSIATGVPLGLLLGLAAVELPNTAAGLRSDGLHATWGPVVALAAVLLLLATAPLVAVAARVWQSVVGYWRTSAGAAMHGVAALLGLVAAVLSLVAAASEQVVVDAVAAGLVAGTAPPDGLRGPEVFVDDLFYPVAGLVFVLSLLLAAPRFAGAVRPAFTVALAAVPFAGAATIGAVLAEVDRTPVYAPGNGVWAAGFAVAAAAGAAVLAGLAGSAERYALDEDPPPRELRLGVAAPLAAGVLFALGAFGLPAVRAPGFAAPGLWSTVDFASAGLWAAVLSLLAAAATAAVARPARAAALLVGGALLAAVRSLEYPLTAARAAGSTPGPGTWLALATVVALLIAALVAGTAKGARR</sequence>
<feature type="transmembrane region" description="Helical" evidence="2">
    <location>
        <begin position="194"/>
        <end position="213"/>
    </location>
</feature>
<feature type="transmembrane region" description="Helical" evidence="2">
    <location>
        <begin position="385"/>
        <end position="402"/>
    </location>
</feature>
<name>A0A1Q9LEV6_9PSEU</name>
<evidence type="ECO:0000313" key="4">
    <source>
        <dbReference type="Proteomes" id="UP000186040"/>
    </source>
</evidence>
<feature type="transmembrane region" description="Helical" evidence="2">
    <location>
        <begin position="143"/>
        <end position="163"/>
    </location>
</feature>
<feature type="transmembrane region" description="Helical" evidence="2">
    <location>
        <begin position="329"/>
        <end position="352"/>
    </location>
</feature>
<reference evidence="3 4" key="1">
    <citation type="submission" date="2016-10" db="EMBL/GenBank/DDBJ databases">
        <title>The Draft Genome Sequence of Actinokineospora bangkokensis 44EHWT reveals the biosynthetic pathway of antifungal compounds Thailandins with unusual extender unit butylmalonyl-CoA.</title>
        <authorList>
            <person name="Greule A."/>
            <person name="Intra B."/>
            <person name="Flemming S."/>
            <person name="Rommel M.G."/>
            <person name="Panbangred W."/>
            <person name="Bechthold A."/>
        </authorList>
    </citation>
    <scope>NUCLEOTIDE SEQUENCE [LARGE SCALE GENOMIC DNA]</scope>
    <source>
        <strain evidence="3 4">44EHW</strain>
    </source>
</reference>
<feature type="transmembrane region" description="Helical" evidence="2">
    <location>
        <begin position="295"/>
        <end position="317"/>
    </location>
</feature>
<keyword evidence="2" id="KW-0472">Membrane</keyword>
<feature type="transmembrane region" description="Helical" evidence="2">
    <location>
        <begin position="447"/>
        <end position="467"/>
    </location>
</feature>
<feature type="transmembrane region" description="Helical" evidence="2">
    <location>
        <begin position="70"/>
        <end position="89"/>
    </location>
</feature>
<feature type="region of interest" description="Disordered" evidence="1">
    <location>
        <begin position="1"/>
        <end position="21"/>
    </location>
</feature>
<dbReference type="EMBL" id="MKQR01000026">
    <property type="protein sequence ID" value="OLR90553.1"/>
    <property type="molecule type" value="Genomic_DNA"/>
</dbReference>
<dbReference type="AlphaFoldDB" id="A0A1Q9LEV6"/>
<dbReference type="Proteomes" id="UP000186040">
    <property type="component" value="Unassembled WGS sequence"/>
</dbReference>
<feature type="transmembrane region" description="Helical" evidence="2">
    <location>
        <begin position="257"/>
        <end position="275"/>
    </location>
</feature>
<feature type="transmembrane region" description="Helical" evidence="2">
    <location>
        <begin position="233"/>
        <end position="250"/>
    </location>
</feature>
<accession>A0A1Q9LEV6</accession>
<dbReference type="RefSeq" id="WP_075977227.1">
    <property type="nucleotide sequence ID" value="NZ_MKQR01000026.1"/>
</dbReference>
<evidence type="ECO:0000256" key="1">
    <source>
        <dbReference type="SAM" id="MobiDB-lite"/>
    </source>
</evidence>
<feature type="transmembrane region" description="Helical" evidence="2">
    <location>
        <begin position="96"/>
        <end position="114"/>
    </location>
</feature>
<keyword evidence="2" id="KW-0812">Transmembrane</keyword>
<keyword evidence="2" id="KW-1133">Transmembrane helix</keyword>
<evidence type="ECO:0000313" key="3">
    <source>
        <dbReference type="EMBL" id="OLR90553.1"/>
    </source>
</evidence>
<protein>
    <submittedName>
        <fullName evidence="3">Uncharacterized protein</fullName>
    </submittedName>
</protein>
<evidence type="ECO:0000256" key="2">
    <source>
        <dbReference type="SAM" id="Phobius"/>
    </source>
</evidence>
<keyword evidence="4" id="KW-1185">Reference proteome</keyword>
<feature type="transmembrane region" description="Helical" evidence="2">
    <location>
        <begin position="40"/>
        <end position="58"/>
    </location>
</feature>
<comment type="caution">
    <text evidence="3">The sequence shown here is derived from an EMBL/GenBank/DDBJ whole genome shotgun (WGS) entry which is preliminary data.</text>
</comment>
<feature type="transmembrane region" description="Helical" evidence="2">
    <location>
        <begin position="553"/>
        <end position="572"/>
    </location>
</feature>
<proteinExistence type="predicted"/>
<feature type="transmembrane region" description="Helical" evidence="2">
    <location>
        <begin position="488"/>
        <end position="507"/>
    </location>
</feature>
<organism evidence="3 4">
    <name type="scientific">Actinokineospora bangkokensis</name>
    <dbReference type="NCBI Taxonomy" id="1193682"/>
    <lineage>
        <taxon>Bacteria</taxon>
        <taxon>Bacillati</taxon>
        <taxon>Actinomycetota</taxon>
        <taxon>Actinomycetes</taxon>
        <taxon>Pseudonocardiales</taxon>
        <taxon>Pseudonocardiaceae</taxon>
        <taxon>Actinokineospora</taxon>
    </lineage>
</organism>
<feature type="transmembrane region" description="Helical" evidence="2">
    <location>
        <begin position="414"/>
        <end position="435"/>
    </location>
</feature>
<dbReference type="STRING" id="1193682.BJP25_28415"/>
<feature type="transmembrane region" description="Helical" evidence="2">
    <location>
        <begin position="527"/>
        <end position="546"/>
    </location>
</feature>
<gene>
    <name evidence="3" type="ORF">BJP25_28415</name>
</gene>
<feature type="transmembrane region" description="Helical" evidence="2">
    <location>
        <begin position="584"/>
        <end position="605"/>
    </location>
</feature>